<name>U6MHE9_9EIME</name>
<evidence type="ECO:0000313" key="1">
    <source>
        <dbReference type="EMBL" id="CDJ62498.1"/>
    </source>
</evidence>
<dbReference type="OrthoDB" id="332269at2759"/>
<dbReference type="GeneID" id="25471849"/>
<sequence>MASFLPGDLTSCASPHAQRLLQLNIAAEKVLFLNKLLIAVGEQLEKLREALGAYRRGEAGRALPSSSSSSSSSCSSSSSSRMAETCALTEDWYLFGETFVAVDSEQICSFLFQRRERLQQRRSRLLQQRRGALRALLALSPSAAEIESSDWGFLLRDSEAKQQAAASSDSE</sequence>
<dbReference type="Proteomes" id="UP000030754">
    <property type="component" value="Unassembled WGS sequence"/>
</dbReference>
<dbReference type="VEuPathDB" id="ToxoDB:ENH_00016720"/>
<dbReference type="RefSeq" id="XP_013439860.1">
    <property type="nucleotide sequence ID" value="XM_013584406.1"/>
</dbReference>
<evidence type="ECO:0000313" key="2">
    <source>
        <dbReference type="Proteomes" id="UP000030754"/>
    </source>
</evidence>
<organism evidence="1 2">
    <name type="scientific">Eimeria necatrix</name>
    <dbReference type="NCBI Taxonomy" id="51315"/>
    <lineage>
        <taxon>Eukaryota</taxon>
        <taxon>Sar</taxon>
        <taxon>Alveolata</taxon>
        <taxon>Apicomplexa</taxon>
        <taxon>Conoidasida</taxon>
        <taxon>Coccidia</taxon>
        <taxon>Eucoccidiorida</taxon>
        <taxon>Eimeriorina</taxon>
        <taxon>Eimeriidae</taxon>
        <taxon>Eimeria</taxon>
    </lineage>
</organism>
<dbReference type="EMBL" id="HG722476">
    <property type="protein sequence ID" value="CDJ62498.1"/>
    <property type="molecule type" value="Genomic_DNA"/>
</dbReference>
<keyword evidence="2" id="KW-1185">Reference proteome</keyword>
<reference evidence="1" key="1">
    <citation type="submission" date="2013-10" db="EMBL/GenBank/DDBJ databases">
        <title>Genomic analysis of the causative agents of coccidiosis in chickens.</title>
        <authorList>
            <person name="Reid A.J."/>
            <person name="Blake D."/>
            <person name="Billington K."/>
            <person name="Browne H."/>
            <person name="Dunn M."/>
            <person name="Hung S."/>
            <person name="Kawahara F."/>
            <person name="Miranda-Saavedra D."/>
            <person name="Mourier T."/>
            <person name="Nagra H."/>
            <person name="Otto T.D."/>
            <person name="Rawlings N."/>
            <person name="Sanchez A."/>
            <person name="Sanders M."/>
            <person name="Subramaniam C."/>
            <person name="Tay Y."/>
            <person name="Dear P."/>
            <person name="Doerig C."/>
            <person name="Gruber A."/>
            <person name="Parkinson J."/>
            <person name="Shirley M."/>
            <person name="Wan K.L."/>
            <person name="Berriman M."/>
            <person name="Tomley F."/>
            <person name="Pain A."/>
        </authorList>
    </citation>
    <scope>NUCLEOTIDE SEQUENCE [LARGE SCALE GENOMIC DNA]</scope>
    <source>
        <strain evidence="1">Houghton</strain>
    </source>
</reference>
<protein>
    <submittedName>
        <fullName evidence="1">Uncharacterized protein</fullName>
    </submittedName>
</protein>
<proteinExistence type="predicted"/>
<reference evidence="1" key="2">
    <citation type="submission" date="2013-10" db="EMBL/GenBank/DDBJ databases">
        <authorList>
            <person name="Aslett M."/>
        </authorList>
    </citation>
    <scope>NUCLEOTIDE SEQUENCE [LARGE SCALE GENOMIC DNA]</scope>
    <source>
        <strain evidence="1">Houghton</strain>
    </source>
</reference>
<gene>
    <name evidence="1" type="ORF">ENH_00016720</name>
</gene>
<accession>U6MHE9</accession>
<dbReference type="AlphaFoldDB" id="U6MHE9"/>